<organism evidence="1 2">
    <name type="scientific">Pseudocercospora fuligena</name>
    <dbReference type="NCBI Taxonomy" id="685502"/>
    <lineage>
        <taxon>Eukaryota</taxon>
        <taxon>Fungi</taxon>
        <taxon>Dikarya</taxon>
        <taxon>Ascomycota</taxon>
        <taxon>Pezizomycotina</taxon>
        <taxon>Dothideomycetes</taxon>
        <taxon>Dothideomycetidae</taxon>
        <taxon>Mycosphaerellales</taxon>
        <taxon>Mycosphaerellaceae</taxon>
        <taxon>Pseudocercospora</taxon>
    </lineage>
</organism>
<comment type="caution">
    <text evidence="1">The sequence shown here is derived from an EMBL/GenBank/DDBJ whole genome shotgun (WGS) entry which is preliminary data.</text>
</comment>
<keyword evidence="2" id="KW-1185">Reference proteome</keyword>
<evidence type="ECO:0000313" key="1">
    <source>
        <dbReference type="EMBL" id="KAF7188131.1"/>
    </source>
</evidence>
<proteinExistence type="predicted"/>
<evidence type="ECO:0000313" key="2">
    <source>
        <dbReference type="Proteomes" id="UP000660729"/>
    </source>
</evidence>
<reference evidence="1" key="1">
    <citation type="submission" date="2020-04" db="EMBL/GenBank/DDBJ databases">
        <title>Draft genome resource of the tomato pathogen Pseudocercospora fuligena.</title>
        <authorList>
            <person name="Zaccaron A."/>
        </authorList>
    </citation>
    <scope>NUCLEOTIDE SEQUENCE</scope>
    <source>
        <strain evidence="1">PF001</strain>
    </source>
</reference>
<dbReference type="AlphaFoldDB" id="A0A8H6R8V3"/>
<protein>
    <submittedName>
        <fullName evidence="1">Uncharacterized protein</fullName>
    </submittedName>
</protein>
<dbReference type="Proteomes" id="UP000660729">
    <property type="component" value="Unassembled WGS sequence"/>
</dbReference>
<sequence>MVSFSEMNLNNIVVKAFQLDLSALHDKKEDKPSQFVFADHIDGHSIDTTFRISYGWLCYIVDRAFSLDFIESSKLDILAAIQEELSDLSEMKLIFVNRHLQLLLSVEGGPSTHAYAMTLAHLGINIRDLSRAISRQIKQGLTMPEAALRVLEGQALPYTPKVIAPDENSGVDIWLFAVQRRDQPSDDSSDSLTIYRDAAGHENVFIRDALMATTTWMYEASIELEVQRDPNIRYSRRIIVKRTGSPTLYGPVSDAAIPYFKRFYTMQNLGLASLAHHFQFQILPEVKEIERRLEQR</sequence>
<dbReference type="EMBL" id="JABCIY010000214">
    <property type="protein sequence ID" value="KAF7188131.1"/>
    <property type="molecule type" value="Genomic_DNA"/>
</dbReference>
<gene>
    <name evidence="1" type="ORF">HII31_10553</name>
</gene>
<name>A0A8H6R8V3_9PEZI</name>
<accession>A0A8H6R8V3</accession>